<evidence type="ECO:0000256" key="14">
    <source>
        <dbReference type="ARBA" id="ARBA00023136"/>
    </source>
</evidence>
<comment type="function">
    <text evidence="16">This magnesium-dependent enzyme catalyzes the hydrolysis of ATP coupled with the transport of calcium. Transports the calcium to the vacuole and participates in the control of the cytosolic free calcium.</text>
</comment>
<feature type="transmembrane region" description="Helical" evidence="17">
    <location>
        <begin position="166"/>
        <end position="186"/>
    </location>
</feature>
<reference evidence="20 21" key="1">
    <citation type="submission" date="2020-05" db="EMBL/GenBank/DDBJ databases">
        <authorList>
            <person name="Casaregola S."/>
            <person name="Devillers H."/>
            <person name="Grondin C."/>
        </authorList>
    </citation>
    <scope>NUCLEOTIDE SEQUENCE [LARGE SCALE GENOMIC DNA]</scope>
    <source>
        <strain evidence="20 21">CLIB 1767</strain>
    </source>
</reference>
<feature type="transmembrane region" description="Helical" evidence="17">
    <location>
        <begin position="1129"/>
        <end position="1151"/>
    </location>
</feature>
<keyword evidence="9 17" id="KW-0067">ATP-binding</keyword>
<organism evidence="20 21">
    <name type="scientific">Maudiozyma barnettii</name>
    <dbReference type="NCBI Taxonomy" id="61262"/>
    <lineage>
        <taxon>Eukaryota</taxon>
        <taxon>Fungi</taxon>
        <taxon>Dikarya</taxon>
        <taxon>Ascomycota</taxon>
        <taxon>Saccharomycotina</taxon>
        <taxon>Saccharomycetes</taxon>
        <taxon>Saccharomycetales</taxon>
        <taxon>Saccharomycetaceae</taxon>
        <taxon>Maudiozyma</taxon>
    </lineage>
</organism>
<dbReference type="Pfam" id="PF13246">
    <property type="entry name" value="Cation_ATPase"/>
    <property type="match status" value="1"/>
</dbReference>
<dbReference type="PROSITE" id="PS00154">
    <property type="entry name" value="ATPASE_E1_E2"/>
    <property type="match status" value="1"/>
</dbReference>
<dbReference type="Pfam" id="PF00689">
    <property type="entry name" value="Cation_ATPase_C"/>
    <property type="match status" value="1"/>
</dbReference>
<accession>A0A8H2ZM46</accession>
<dbReference type="FunFam" id="2.70.150.10:FF:000028">
    <property type="entry name" value="Calcium-transporting ATPase"/>
    <property type="match status" value="1"/>
</dbReference>
<protein>
    <recommendedName>
        <fullName evidence="17">Calcium-transporting ATPase</fullName>
        <ecNumber evidence="17">7.2.2.10</ecNumber>
    </recommendedName>
</protein>
<dbReference type="InterPro" id="IPR001757">
    <property type="entry name" value="P_typ_ATPase"/>
</dbReference>
<dbReference type="RefSeq" id="XP_041408576.1">
    <property type="nucleotide sequence ID" value="XM_041552642.1"/>
</dbReference>
<keyword evidence="14 17" id="KW-0472">Membrane</keyword>
<dbReference type="Gene3D" id="2.70.150.10">
    <property type="entry name" value="Calcium-transporting ATPase, cytoplasmic transduction domain A"/>
    <property type="match status" value="1"/>
</dbReference>
<evidence type="ECO:0000256" key="12">
    <source>
        <dbReference type="ARBA" id="ARBA00022989"/>
    </source>
</evidence>
<evidence type="ECO:0000256" key="7">
    <source>
        <dbReference type="ARBA" id="ARBA00022741"/>
    </source>
</evidence>
<keyword evidence="6" id="KW-0479">Metal-binding</keyword>
<keyword evidence="7 17" id="KW-0547">Nucleotide-binding</keyword>
<dbReference type="SFLD" id="SFLDF00027">
    <property type="entry name" value="p-type_atpase"/>
    <property type="match status" value="1"/>
</dbReference>
<evidence type="ECO:0000256" key="8">
    <source>
        <dbReference type="ARBA" id="ARBA00022837"/>
    </source>
</evidence>
<dbReference type="InterPro" id="IPR023214">
    <property type="entry name" value="HAD_sf"/>
</dbReference>
<keyword evidence="2 17" id="KW-0813">Transport</keyword>
<feature type="transmembrane region" description="Helical" evidence="17">
    <location>
        <begin position="936"/>
        <end position="953"/>
    </location>
</feature>
<dbReference type="CDD" id="cd02081">
    <property type="entry name" value="P-type_ATPase_Ca_PMCA-like"/>
    <property type="match status" value="1"/>
</dbReference>
<dbReference type="Gene3D" id="3.40.1110.10">
    <property type="entry name" value="Calcium-transporting ATPase, cytoplasmic domain N"/>
    <property type="match status" value="1"/>
</dbReference>
<dbReference type="SUPFAM" id="SSF81665">
    <property type="entry name" value="Calcium ATPase, transmembrane domain M"/>
    <property type="match status" value="1"/>
</dbReference>
<feature type="region of interest" description="Disordered" evidence="18">
    <location>
        <begin position="1183"/>
        <end position="1207"/>
    </location>
</feature>
<keyword evidence="21" id="KW-1185">Reference proteome</keyword>
<dbReference type="SMART" id="SM00831">
    <property type="entry name" value="Cation_ATPase_N"/>
    <property type="match status" value="1"/>
</dbReference>
<dbReference type="GO" id="GO:0005774">
    <property type="term" value="C:vacuolar membrane"/>
    <property type="evidence" value="ECO:0007669"/>
    <property type="project" value="UniProtKB-SubCell"/>
</dbReference>
<dbReference type="InterPro" id="IPR018303">
    <property type="entry name" value="ATPase_P-typ_P_site"/>
</dbReference>
<evidence type="ECO:0000256" key="9">
    <source>
        <dbReference type="ARBA" id="ARBA00022840"/>
    </source>
</evidence>
<dbReference type="SUPFAM" id="SSF56784">
    <property type="entry name" value="HAD-like"/>
    <property type="match status" value="1"/>
</dbReference>
<evidence type="ECO:0000313" key="20">
    <source>
        <dbReference type="EMBL" id="CAB4256732.1"/>
    </source>
</evidence>
<feature type="transmembrane region" description="Helical" evidence="17">
    <location>
        <begin position="1001"/>
        <end position="1027"/>
    </location>
</feature>
<dbReference type="InterPro" id="IPR059000">
    <property type="entry name" value="ATPase_P-type_domA"/>
</dbReference>
<comment type="caution">
    <text evidence="20">The sequence shown here is derived from an EMBL/GenBank/DDBJ whole genome shotgun (WGS) entry which is preliminary data.</text>
</comment>
<dbReference type="InterPro" id="IPR006068">
    <property type="entry name" value="ATPase_P-typ_cation-transptr_C"/>
</dbReference>
<keyword evidence="11" id="KW-1278">Translocase</keyword>
<feature type="transmembrane region" description="Helical" evidence="17">
    <location>
        <begin position="391"/>
        <end position="416"/>
    </location>
</feature>
<feature type="transmembrane region" description="Helical" evidence="17">
    <location>
        <begin position="1097"/>
        <end position="1117"/>
    </location>
</feature>
<dbReference type="NCBIfam" id="TIGR01517">
    <property type="entry name" value="ATPase-IIB_Ca"/>
    <property type="match status" value="1"/>
</dbReference>
<evidence type="ECO:0000259" key="19">
    <source>
        <dbReference type="SMART" id="SM00831"/>
    </source>
</evidence>
<keyword evidence="13 17" id="KW-0406">Ion transport</keyword>
<dbReference type="InterPro" id="IPR036412">
    <property type="entry name" value="HAD-like_sf"/>
</dbReference>
<dbReference type="EMBL" id="CAEFZW010000011">
    <property type="protein sequence ID" value="CAB4256732.1"/>
    <property type="molecule type" value="Genomic_DNA"/>
</dbReference>
<dbReference type="SFLD" id="SFLDG00002">
    <property type="entry name" value="C1.7:_P-type_atpase_like"/>
    <property type="match status" value="1"/>
</dbReference>
<evidence type="ECO:0000256" key="4">
    <source>
        <dbReference type="ARBA" id="ARBA00022568"/>
    </source>
</evidence>
<dbReference type="GO" id="GO:0046872">
    <property type="term" value="F:metal ion binding"/>
    <property type="evidence" value="ECO:0007669"/>
    <property type="project" value="UniProtKB-KW"/>
</dbReference>
<dbReference type="FunFam" id="3.40.50.1000:FF:000018">
    <property type="entry name" value="Calcium-transporting ATPase"/>
    <property type="match status" value="1"/>
</dbReference>
<dbReference type="Pfam" id="PF00122">
    <property type="entry name" value="E1-E2_ATPase"/>
    <property type="match status" value="1"/>
</dbReference>
<dbReference type="InterPro" id="IPR023298">
    <property type="entry name" value="ATPase_P-typ_TM_dom_sf"/>
</dbReference>
<dbReference type="Gene3D" id="3.40.50.1000">
    <property type="entry name" value="HAD superfamily/HAD-like"/>
    <property type="match status" value="1"/>
</dbReference>
<dbReference type="EC" id="7.2.2.10" evidence="17"/>
<keyword evidence="5 17" id="KW-0812">Transmembrane</keyword>
<evidence type="ECO:0000256" key="3">
    <source>
        <dbReference type="ARBA" id="ARBA00022554"/>
    </source>
</evidence>
<evidence type="ECO:0000256" key="16">
    <source>
        <dbReference type="ARBA" id="ARBA00059328"/>
    </source>
</evidence>
<evidence type="ECO:0000256" key="11">
    <source>
        <dbReference type="ARBA" id="ARBA00022967"/>
    </source>
</evidence>
<sequence>MDPHSWHYYIYICIYKRNNFYICTYYYPSIGILTDQVCDIVGRKVREIDSIRIMTINNEHGSLLVRRLTHRYGTVQKSDEFPLTTEQLNELHSPKSLKMFNKLFQGKEENLYKFLRTDKTKGITIPDDKSYTKEERYMIYSDNRIPERVGKTFLQLVWEALHDKTMILLTGAAIVSFLLGLYELIYQPPQYDPEGNPIRQVDWIEGIAIMTAVVVVVFVGALNDYQKELQFARLNKKKEDRDIIVIRNGNEILISIHDILVGDIINLQTGDVVPADSILISGTCEADESSMTGESDTIKKIDLTTSLKLYEELKQRDPQNTTLDIGYSTKDGDKVPDCILISGSKLLSGLGKAVVTAVGTNSIYGSTMMSLKVEPDPTPLQERLSQLADSISVYGCVAAMILFLVLFFRFLVYTMVPGGRFHDLDPAQKGSKFMNIFITAVTIIVVAVPEGLPLAVTLALAFATTRMTKDGNLVRNLRACETMGSATAVCSDKTGTLTENIMSIVRGVFGDSHFDDGDYDRTTQQTSHDIFNKQGQYCSKELKNVVLSNIVLNSTAFENKDYSPEHDDEQSGNQGTVDHEDLMTSIERGRIEAYIGSKTETALLNMSRKALGMQFGNLQEMRTKTNEFFQIEKIVQVIPFESSRKWAGVVVKLQGSDTYRFFVKGAAEIVSNSCRYKTLSNNNTVELNDGLLTDIKEEINKLAVDALRAISLAHRDFLNCKSWPPKEFLNNTEDNEENVEASPELLLGKVLKENNGKDSMTLDGIVGIQDPLRKGVRDSVLQCQRAGVTIRMVTGDNITTARAIARNCNILTPENFAESGRAMEGPQFRKLTKEERIEILPNLRVLARSSPEDKRILVETLKGMGNVVAATGDGTNDAPALKLADVGFSMGISGTEVAREASDIILMTDDFSAIVDAIKWGRCVSISIKKFIQFQLIVNVTAVILTFVSSVASEDETSVLTAVQLLWVNLIMDTLAALALATDKPDPSIMERKPRGRSTPLITPSTWKMILGQATLQLVITFILHFGGQKIFFPNDKTITGFQQQQLNAMTFNTFVWLQFFTLIVSRKLDEGDGITSWRERMTKINLDFFQDLFRNYYFLTVMALIGSCQVLIMFYGGAPFSIAPQTPAMWKTAVLCGTLSLPIGILIRIIPDEVAMTIFPRRLFDKLNYYVSFEFLRHKQGTPSDEESLLPETDEEAFSSSASAFY</sequence>
<evidence type="ECO:0000256" key="1">
    <source>
        <dbReference type="ARBA" id="ARBA00004128"/>
    </source>
</evidence>
<dbReference type="SUPFAM" id="SSF81653">
    <property type="entry name" value="Calcium ATPase, transduction domain A"/>
    <property type="match status" value="1"/>
</dbReference>
<keyword evidence="3" id="KW-0926">Vacuole</keyword>
<name>A0A8H2ZM46_9SACH</name>
<feature type="transmembrane region" description="Helical" evidence="17">
    <location>
        <begin position="436"/>
        <end position="463"/>
    </location>
</feature>
<dbReference type="GO" id="GO:0016887">
    <property type="term" value="F:ATP hydrolysis activity"/>
    <property type="evidence" value="ECO:0007669"/>
    <property type="project" value="InterPro"/>
</dbReference>
<feature type="transmembrane region" description="Helical" evidence="17">
    <location>
        <begin position="206"/>
        <end position="225"/>
    </location>
</feature>
<evidence type="ECO:0000256" key="13">
    <source>
        <dbReference type="ARBA" id="ARBA00023065"/>
    </source>
</evidence>
<dbReference type="GO" id="GO:0005524">
    <property type="term" value="F:ATP binding"/>
    <property type="evidence" value="ECO:0007669"/>
    <property type="project" value="UniProtKB-KW"/>
</dbReference>
<dbReference type="GO" id="GO:0005886">
    <property type="term" value="C:plasma membrane"/>
    <property type="evidence" value="ECO:0007669"/>
    <property type="project" value="TreeGrafter"/>
</dbReference>
<evidence type="ECO:0000256" key="5">
    <source>
        <dbReference type="ARBA" id="ARBA00022692"/>
    </source>
</evidence>
<keyword evidence="4 17" id="KW-0109">Calcium transport</keyword>
<feature type="domain" description="Cation-transporting P-type ATPase N-terminal" evidence="19">
    <location>
        <begin position="102"/>
        <end position="181"/>
    </location>
</feature>
<dbReference type="SFLD" id="SFLDS00003">
    <property type="entry name" value="Haloacid_Dehalogenase"/>
    <property type="match status" value="1"/>
</dbReference>
<comment type="similarity">
    <text evidence="17">Belongs to the cation transport ATPase (P-type) (TC 3.A.3) family.</text>
</comment>
<evidence type="ECO:0000256" key="18">
    <source>
        <dbReference type="SAM" id="MobiDB-lite"/>
    </source>
</evidence>
<dbReference type="Gene3D" id="1.20.1110.10">
    <property type="entry name" value="Calcium-transporting ATPase, transmembrane domain"/>
    <property type="match status" value="1"/>
</dbReference>
<comment type="catalytic activity">
    <reaction evidence="15 17">
        <text>Ca(2+)(in) + ATP + H2O = Ca(2+)(out) + ADP + phosphate + H(+)</text>
        <dbReference type="Rhea" id="RHEA:18105"/>
        <dbReference type="ChEBI" id="CHEBI:15377"/>
        <dbReference type="ChEBI" id="CHEBI:15378"/>
        <dbReference type="ChEBI" id="CHEBI:29108"/>
        <dbReference type="ChEBI" id="CHEBI:30616"/>
        <dbReference type="ChEBI" id="CHEBI:43474"/>
        <dbReference type="ChEBI" id="CHEBI:456216"/>
        <dbReference type="EC" id="7.2.2.10"/>
    </reaction>
</comment>
<dbReference type="InterPro" id="IPR008250">
    <property type="entry name" value="ATPase_P-typ_transduc_dom_A_sf"/>
</dbReference>
<dbReference type="PANTHER" id="PTHR24093:SF369">
    <property type="entry name" value="CALCIUM-TRANSPORTING ATPASE"/>
    <property type="match status" value="1"/>
</dbReference>
<comment type="function">
    <text evidence="17">Catalyzes the hydrolysis of ATP coupled with the transport of calcium.</text>
</comment>
<gene>
    <name evidence="20" type="ORF">KABA2_11S02002</name>
</gene>
<evidence type="ECO:0000256" key="6">
    <source>
        <dbReference type="ARBA" id="ARBA00022723"/>
    </source>
</evidence>
<dbReference type="Proteomes" id="UP000644660">
    <property type="component" value="Unassembled WGS sequence"/>
</dbReference>
<evidence type="ECO:0000256" key="2">
    <source>
        <dbReference type="ARBA" id="ARBA00022448"/>
    </source>
</evidence>
<dbReference type="InterPro" id="IPR006408">
    <property type="entry name" value="P-type_ATPase_IIB"/>
</dbReference>
<dbReference type="GO" id="GO:0005388">
    <property type="term" value="F:P-type calcium transporter activity"/>
    <property type="evidence" value="ECO:0007669"/>
    <property type="project" value="UniProtKB-EC"/>
</dbReference>
<keyword evidence="12 17" id="KW-1133">Transmembrane helix</keyword>
<dbReference type="InterPro" id="IPR023299">
    <property type="entry name" value="ATPase_P-typ_cyto_dom_N"/>
</dbReference>
<dbReference type="PRINTS" id="PR00119">
    <property type="entry name" value="CATATPASE"/>
</dbReference>
<feature type="transmembrane region" description="Helical" evidence="17">
    <location>
        <begin position="959"/>
        <end position="980"/>
    </location>
</feature>
<dbReference type="SUPFAM" id="SSF81660">
    <property type="entry name" value="Metal cation-transporting ATPase, ATP-binding domain N"/>
    <property type="match status" value="1"/>
</dbReference>
<dbReference type="GeneID" id="64859822"/>
<comment type="caution">
    <text evidence="17">Lacks conserved residue(s) required for the propagation of feature annotation.</text>
</comment>
<dbReference type="NCBIfam" id="TIGR01494">
    <property type="entry name" value="ATPase_P-type"/>
    <property type="match status" value="3"/>
</dbReference>
<evidence type="ECO:0000256" key="10">
    <source>
        <dbReference type="ARBA" id="ARBA00022842"/>
    </source>
</evidence>
<dbReference type="AlphaFoldDB" id="A0A8H2ZM46"/>
<proteinExistence type="inferred from homology"/>
<dbReference type="InterPro" id="IPR004014">
    <property type="entry name" value="ATPase_P-typ_cation-transptr_N"/>
</dbReference>
<evidence type="ECO:0000313" key="21">
    <source>
        <dbReference type="Proteomes" id="UP000644660"/>
    </source>
</evidence>
<dbReference type="InterPro" id="IPR044492">
    <property type="entry name" value="P_typ_ATPase_HD_dom"/>
</dbReference>
<evidence type="ECO:0000256" key="15">
    <source>
        <dbReference type="ARBA" id="ARBA00048694"/>
    </source>
</evidence>
<dbReference type="Pfam" id="PF00690">
    <property type="entry name" value="Cation_ATPase_N"/>
    <property type="match status" value="1"/>
</dbReference>
<feature type="compositionally biased region" description="Acidic residues" evidence="18">
    <location>
        <begin position="1185"/>
        <end position="1198"/>
    </location>
</feature>
<evidence type="ECO:0000256" key="17">
    <source>
        <dbReference type="RuleBase" id="RU361146"/>
    </source>
</evidence>
<dbReference type="PANTHER" id="PTHR24093">
    <property type="entry name" value="CATION TRANSPORTING ATPASE"/>
    <property type="match status" value="1"/>
</dbReference>
<comment type="subcellular location">
    <subcellularLocation>
        <location evidence="17">Membrane</location>
        <topology evidence="17">Multi-pass membrane protein</topology>
    </subcellularLocation>
    <subcellularLocation>
        <location evidence="1">Vacuole membrane</location>
        <topology evidence="1">Multi-pass membrane protein</topology>
    </subcellularLocation>
</comment>
<dbReference type="GO" id="GO:0006874">
    <property type="term" value="P:intracellular calcium ion homeostasis"/>
    <property type="evidence" value="ECO:0007669"/>
    <property type="project" value="TreeGrafter"/>
</dbReference>
<keyword evidence="10" id="KW-0460">Magnesium</keyword>
<keyword evidence="8 17" id="KW-0106">Calcium</keyword>